<dbReference type="EMBL" id="JMCB01000001">
    <property type="protein sequence ID" value="KFE72480.1"/>
    <property type="molecule type" value="Genomic_DNA"/>
</dbReference>
<gene>
    <name evidence="1" type="ORF">DB31_0743</name>
</gene>
<dbReference type="RefSeq" id="WP_044181848.1">
    <property type="nucleotide sequence ID" value="NZ_JMCB01000001.1"/>
</dbReference>
<reference evidence="1 2" key="1">
    <citation type="submission" date="2014-04" db="EMBL/GenBank/DDBJ databases">
        <title>Genome assembly of Hyalangium minutum DSM 14724.</title>
        <authorList>
            <person name="Sharma G."/>
            <person name="Subramanian S."/>
        </authorList>
    </citation>
    <scope>NUCLEOTIDE SEQUENCE [LARGE SCALE GENOMIC DNA]</scope>
    <source>
        <strain evidence="1 2">DSM 14724</strain>
    </source>
</reference>
<name>A0A085WXR7_9BACT</name>
<keyword evidence="2" id="KW-1185">Reference proteome</keyword>
<comment type="caution">
    <text evidence="1">The sequence shown here is derived from an EMBL/GenBank/DDBJ whole genome shotgun (WGS) entry which is preliminary data.</text>
</comment>
<evidence type="ECO:0000313" key="1">
    <source>
        <dbReference type="EMBL" id="KFE72480.1"/>
    </source>
</evidence>
<sequence length="241" mass="27488">MSEQVNEGGAVGLTPSKRDILERAWSKYWYFAEEALPGRVEELLRLLPAARTYGLTAPLENFLKRHTDEVLSIVLDVPLESPERRASSVNWTQKLIAACTPDPQAVDQFCIPALPEPYMSWLQGTSLLQGFSSPWQGPLHSAWLNHYLDDPFASLGFIRASELLEKLRKRPVRPPDFHWALRRFRAYLRLTLPKGAPIPSKAQLEQFADEHLGPRFEQYLEFLAPIAARESGVFTWQTKYG</sequence>
<dbReference type="Proteomes" id="UP000028725">
    <property type="component" value="Unassembled WGS sequence"/>
</dbReference>
<proteinExistence type="predicted"/>
<evidence type="ECO:0000313" key="2">
    <source>
        <dbReference type="Proteomes" id="UP000028725"/>
    </source>
</evidence>
<accession>A0A085WXR7</accession>
<protein>
    <submittedName>
        <fullName evidence="1">Uncharacterized protein</fullName>
    </submittedName>
</protein>
<dbReference type="AlphaFoldDB" id="A0A085WXR7"/>
<organism evidence="1 2">
    <name type="scientific">Hyalangium minutum</name>
    <dbReference type="NCBI Taxonomy" id="394096"/>
    <lineage>
        <taxon>Bacteria</taxon>
        <taxon>Pseudomonadati</taxon>
        <taxon>Myxococcota</taxon>
        <taxon>Myxococcia</taxon>
        <taxon>Myxococcales</taxon>
        <taxon>Cystobacterineae</taxon>
        <taxon>Archangiaceae</taxon>
        <taxon>Hyalangium</taxon>
    </lineage>
</organism>